<dbReference type="InterPro" id="IPR011989">
    <property type="entry name" value="ARM-like"/>
</dbReference>
<keyword evidence="2" id="KW-0472">Membrane</keyword>
<feature type="region of interest" description="Disordered" evidence="1">
    <location>
        <begin position="542"/>
        <end position="569"/>
    </location>
</feature>
<reference evidence="3 4" key="1">
    <citation type="submission" date="2019-01" db="EMBL/GenBank/DDBJ databases">
        <title>Nuclear Genome Assembly of the Microalgal Biofuel strain Nannochloropsis salina CCMP1776.</title>
        <authorList>
            <person name="Hovde B."/>
        </authorList>
    </citation>
    <scope>NUCLEOTIDE SEQUENCE [LARGE SCALE GENOMIC DNA]</scope>
    <source>
        <strain evidence="3 4">CCMP1776</strain>
    </source>
</reference>
<protein>
    <submittedName>
        <fullName evidence="3">Uncharacterized protein</fullName>
    </submittedName>
</protein>
<name>A0A4D9D8C3_9STRA</name>
<feature type="region of interest" description="Disordered" evidence="1">
    <location>
        <begin position="356"/>
        <end position="376"/>
    </location>
</feature>
<keyword evidence="2" id="KW-1133">Transmembrane helix</keyword>
<feature type="compositionally biased region" description="Basic and acidic residues" evidence="1">
    <location>
        <begin position="289"/>
        <end position="307"/>
    </location>
</feature>
<dbReference type="Gene3D" id="1.25.10.10">
    <property type="entry name" value="Leucine-rich Repeat Variant"/>
    <property type="match status" value="1"/>
</dbReference>
<dbReference type="EMBL" id="SDOX01000011">
    <property type="protein sequence ID" value="TFJ85725.1"/>
    <property type="molecule type" value="Genomic_DNA"/>
</dbReference>
<evidence type="ECO:0000256" key="1">
    <source>
        <dbReference type="SAM" id="MobiDB-lite"/>
    </source>
</evidence>
<dbReference type="SUPFAM" id="SSF48371">
    <property type="entry name" value="ARM repeat"/>
    <property type="match status" value="1"/>
</dbReference>
<feature type="region of interest" description="Disordered" evidence="1">
    <location>
        <begin position="250"/>
        <end position="320"/>
    </location>
</feature>
<feature type="compositionally biased region" description="Basic and acidic residues" evidence="1">
    <location>
        <begin position="554"/>
        <end position="569"/>
    </location>
</feature>
<dbReference type="Proteomes" id="UP000355283">
    <property type="component" value="Unassembled WGS sequence"/>
</dbReference>
<dbReference type="InterPro" id="IPR016024">
    <property type="entry name" value="ARM-type_fold"/>
</dbReference>
<keyword evidence="4" id="KW-1185">Reference proteome</keyword>
<feature type="transmembrane region" description="Helical" evidence="2">
    <location>
        <begin position="641"/>
        <end position="665"/>
    </location>
</feature>
<organism evidence="3 4">
    <name type="scientific">Nannochloropsis salina CCMP1776</name>
    <dbReference type="NCBI Taxonomy" id="1027361"/>
    <lineage>
        <taxon>Eukaryota</taxon>
        <taxon>Sar</taxon>
        <taxon>Stramenopiles</taxon>
        <taxon>Ochrophyta</taxon>
        <taxon>Eustigmatophyceae</taxon>
        <taxon>Eustigmatales</taxon>
        <taxon>Monodopsidaceae</taxon>
        <taxon>Microchloropsis</taxon>
        <taxon>Microchloropsis salina</taxon>
    </lineage>
</organism>
<gene>
    <name evidence="3" type="ORF">NSK_003229</name>
</gene>
<dbReference type="OrthoDB" id="10288242at2759"/>
<evidence type="ECO:0000313" key="4">
    <source>
        <dbReference type="Proteomes" id="UP000355283"/>
    </source>
</evidence>
<evidence type="ECO:0000256" key="2">
    <source>
        <dbReference type="SAM" id="Phobius"/>
    </source>
</evidence>
<sequence>MTSANTSSYALSAGPGLAGFMSSLDTLTGWVEDSTRHGEVIAMGEQLRRVQYAYKCLREKAEVADPKILTALGRVLAHFLERIDDESLCRDACSFVSSLARGCAYRGADWAVSLMPYLLTCLEQEHSTINTTAYQSLVAMVSHCYDAKGRLLASILNAMDRNIGRQLHQLVKIVIEKWPPSSVQAHMPALCERLVIDIRSSNKAQRDWATQSFLALNRKWPTQGSQVFEALPGEIQIRLARDHPHLEMLRQKPRYSPLYKSPSNSKKRLQNCPPLSKQKDVSSGGSVAVERKEAGPDGSRIWEDDPRGASGRSPSTSQQELHQKLLKFKLKNDVRFKDAALYAALSHPIAWDLSSDDGSTASSIQSDGNGPSHAFRYSDNATRRAQQVLQHKLNMMSPTDKHMLAEAKANPGPIKNVATYADSPMQKFQNPDSPMQKFQQDLNLSVAAMFEAEVQPFSALEELPTSQAHVTWQENKETSSVLCKATHIEAGQDEERSPQQGHKDRCNSLFRTTRSSHLEKHVSFSAENVVINTSASPSLSLHSSHLEQAAAESRTFDEARMRTSDDQGLDKGIEGEEIEMEESFDYNDVEEQDFSSSKKNLKGDIAEECAGIVIEDRDLFEYANRRKPSNEEKLKLVKGKVQAACVFLFICMTMICFLTLVLGLVKNVYKHTGSSVQARHKKPSITQVSFVPCSSGTHLPVNTSPTNRETGTEKEAPAIQTRAAPLTILDPIACAHQEITQVTRQQVKQHRGSVLFNEELRDHLAPRNGLQPVQKKCVRSFIYDALQRLFNFRIVGVLLGYSLIYVLLV</sequence>
<evidence type="ECO:0000313" key="3">
    <source>
        <dbReference type="EMBL" id="TFJ85725.1"/>
    </source>
</evidence>
<accession>A0A4D9D8C3</accession>
<feature type="transmembrane region" description="Helical" evidence="2">
    <location>
        <begin position="789"/>
        <end position="808"/>
    </location>
</feature>
<comment type="caution">
    <text evidence="3">The sequence shown here is derived from an EMBL/GenBank/DDBJ whole genome shotgun (WGS) entry which is preliminary data.</text>
</comment>
<feature type="compositionally biased region" description="Low complexity" evidence="1">
    <location>
        <begin position="542"/>
        <end position="551"/>
    </location>
</feature>
<keyword evidence="2" id="KW-0812">Transmembrane</keyword>
<proteinExistence type="predicted"/>
<feature type="compositionally biased region" description="Polar residues" evidence="1">
    <location>
        <begin position="356"/>
        <end position="369"/>
    </location>
</feature>
<dbReference type="AlphaFoldDB" id="A0A4D9D8C3"/>